<reference evidence="1" key="1">
    <citation type="submission" date="2013-07" db="EMBL/GenBank/DDBJ databases">
        <title>The genome of an arbuscular mycorrhizal fungus provides insights into the evolution of the oldest plant symbiosis.</title>
        <authorList>
            <consortium name="DOE Joint Genome Institute"/>
            <person name="Tisserant E."/>
            <person name="Malbreil M."/>
            <person name="Kuo A."/>
            <person name="Kohler A."/>
            <person name="Symeonidi A."/>
            <person name="Balestrini R."/>
            <person name="Charron P."/>
            <person name="Duensing N."/>
            <person name="Frei-dit-Frey N."/>
            <person name="Gianinazzi-Pearson V."/>
            <person name="Gilbert B."/>
            <person name="Handa Y."/>
            <person name="Hijri M."/>
            <person name="Kaul R."/>
            <person name="Kawaguchi M."/>
            <person name="Krajinski F."/>
            <person name="Lammers P."/>
            <person name="Lapierre D."/>
            <person name="Masclaux F.G."/>
            <person name="Murat C."/>
            <person name="Morin E."/>
            <person name="Ndikumana S."/>
            <person name="Pagni M."/>
            <person name="Petitpierre D."/>
            <person name="Requena N."/>
            <person name="Rosikiewicz P."/>
            <person name="Riley R."/>
            <person name="Saito K."/>
            <person name="San Clemente H."/>
            <person name="Shapiro H."/>
            <person name="van Tuinen D."/>
            <person name="Becard G."/>
            <person name="Bonfante P."/>
            <person name="Paszkowski U."/>
            <person name="Shachar-Hill Y."/>
            <person name="Young J.P."/>
            <person name="Sanders I.R."/>
            <person name="Henrissat B."/>
            <person name="Rensing S.A."/>
            <person name="Grigoriev I.V."/>
            <person name="Corradi N."/>
            <person name="Roux C."/>
            <person name="Martin F."/>
        </authorList>
    </citation>
    <scope>NUCLEOTIDE SEQUENCE</scope>
    <source>
        <strain evidence="1">DAOM 197198</strain>
    </source>
</reference>
<dbReference type="EMBL" id="KI275940">
    <property type="protein sequence ID" value="ESA22039.1"/>
    <property type="molecule type" value="Genomic_DNA"/>
</dbReference>
<sequence>MNIPPIPLSAINNFVQNNLVNRITININNTQSRNTFHHGKHIGNKLITPLPVTINRREMGFIRSKSTIEKACGIVTYEIDDKCKNNLPLLLIVGWRAKIVIILVRGAYFWGACFRDFTISLTGKNKWFIFIGCETDPNFPGEDKSSINKYLKENGNKGSNTLEFEEHSMNIERSISDGNNAQLNIYIRSEGLGLLDRIFS</sequence>
<name>U9UNR1_RHIID</name>
<dbReference type="AlphaFoldDB" id="U9UNR1"/>
<proteinExistence type="predicted"/>
<evidence type="ECO:0000313" key="1">
    <source>
        <dbReference type="EMBL" id="ESA22039.1"/>
    </source>
</evidence>
<organism evidence="1">
    <name type="scientific">Rhizophagus irregularis (strain DAOM 181602 / DAOM 197198 / MUCL 43194)</name>
    <name type="common">Arbuscular mycorrhizal fungus</name>
    <name type="synonym">Glomus intraradices</name>
    <dbReference type="NCBI Taxonomy" id="747089"/>
    <lineage>
        <taxon>Eukaryota</taxon>
        <taxon>Fungi</taxon>
        <taxon>Fungi incertae sedis</taxon>
        <taxon>Mucoromycota</taxon>
        <taxon>Glomeromycotina</taxon>
        <taxon>Glomeromycetes</taxon>
        <taxon>Glomerales</taxon>
        <taxon>Glomeraceae</taxon>
        <taxon>Rhizophagus</taxon>
    </lineage>
</organism>
<dbReference type="HOGENOM" id="CLU_1653050_0_0_1"/>
<accession>U9UNR1</accession>
<gene>
    <name evidence="1" type="ORF">GLOINDRAFT_16854</name>
</gene>
<protein>
    <submittedName>
        <fullName evidence="1">Uncharacterized protein</fullName>
    </submittedName>
</protein>
<dbReference type="VEuPathDB" id="FungiDB:RhiirFUN_010960"/>